<dbReference type="STRING" id="559298.A0A179UEX3"/>
<dbReference type="EC" id="1.3.1.72" evidence="2"/>
<dbReference type="Pfam" id="PF01565">
    <property type="entry name" value="FAD_binding_4"/>
    <property type="match status" value="1"/>
</dbReference>
<keyword evidence="5" id="KW-0560">Oxidoreductase</keyword>
<evidence type="ECO:0000256" key="2">
    <source>
        <dbReference type="ARBA" id="ARBA00012405"/>
    </source>
</evidence>
<dbReference type="RefSeq" id="XP_002626523.1">
    <property type="nucleotide sequence ID" value="XM_002626477.2"/>
</dbReference>
<dbReference type="Proteomes" id="UP000002038">
    <property type="component" value="Unassembled WGS sequence"/>
</dbReference>
<dbReference type="InterPro" id="IPR006094">
    <property type="entry name" value="Oxid_FAD_bind_N"/>
</dbReference>
<dbReference type="PANTHER" id="PTHR10801">
    <property type="entry name" value="24-DEHYDROCHOLESTEROL REDUCTASE"/>
    <property type="match status" value="1"/>
</dbReference>
<keyword evidence="10" id="KW-1185">Reference proteome</keyword>
<dbReference type="GeneID" id="8505960"/>
<name>A0A179UEX3_BLAGS</name>
<accession>A0A179UEX3</accession>
<proteinExistence type="predicted"/>
<dbReference type="GO" id="GO:0016020">
    <property type="term" value="C:membrane"/>
    <property type="evidence" value="ECO:0007669"/>
    <property type="project" value="UniProtKB-SubCell"/>
</dbReference>
<dbReference type="AlphaFoldDB" id="A0A179UEX3"/>
<dbReference type="EMBL" id="GG657451">
    <property type="protein sequence ID" value="OAT06514.1"/>
    <property type="molecule type" value="Genomic_DNA"/>
</dbReference>
<dbReference type="GO" id="GO:0005737">
    <property type="term" value="C:cytoplasm"/>
    <property type="evidence" value="ECO:0007669"/>
    <property type="project" value="TreeGrafter"/>
</dbReference>
<evidence type="ECO:0000256" key="1">
    <source>
        <dbReference type="ARBA" id="ARBA00004167"/>
    </source>
</evidence>
<evidence type="ECO:0000313" key="9">
    <source>
        <dbReference type="EMBL" id="OAT06514.1"/>
    </source>
</evidence>
<feature type="transmembrane region" description="Helical" evidence="7">
    <location>
        <begin position="578"/>
        <end position="597"/>
    </location>
</feature>
<dbReference type="PROSITE" id="PS51387">
    <property type="entry name" value="FAD_PCMH"/>
    <property type="match status" value="1"/>
</dbReference>
<feature type="transmembrane region" description="Helical" evidence="7">
    <location>
        <begin position="546"/>
        <end position="566"/>
    </location>
</feature>
<dbReference type="Gene3D" id="3.30.465.10">
    <property type="match status" value="1"/>
</dbReference>
<evidence type="ECO:0000256" key="6">
    <source>
        <dbReference type="ARBA" id="ARBA00023136"/>
    </source>
</evidence>
<sequence length="598" mass="65487">MDEHNAAVAAISAQVRRFHSTRTPFRIYHGSTNTTRPTSFQRDRLVDTSSLNRVLRIDRLARTALVEPNVPMDALVAATLEAGLVPPVVMEFPGITVGGGFAGMGGESSSFRYGMFHETVRWVEVVKGDGAVVVASSSSSSSSSSAAAAAAAGVGSGSGKQLAGDADAEDLFHGAAGTMGTLGITTLLELQLIDARAFVEVSYWPVSSVHDAVETVRAQAARPPGEVDYVDAILFSADRGVVVAGRLTDAITAPDGRIQRFTRAHDPWFYLHAEEVVAKSPPPQPQPPSTTTTTAAGPIIIETVPLTDYLFRYDRGAFWTGFYAFKYFRVPFTASMRWLLDGFMHTRVMYHALHRSGFAQRYIIQDLALPHGAAAEEFVEFVRREEGVGDRVGECFPLWLCPLRLQRRERGRGQGTDFGSMHPKWVLHSASESSSSSAAAAPQSDEMQINVGLWCPGPSTTAAFVKVNRAIEQKVRALRGTKWLYAHTYYTEEEFWDIYDRQWYEGLREKYGATYLPDVYEKVRVKKQGQAAGQGEGGLLGRLTGWVWTIWPLAGVYGVMSTMVGGRGYLVEGERRGGKIAVGIVVLGLLWVLASYWK</sequence>
<evidence type="ECO:0000256" key="5">
    <source>
        <dbReference type="ARBA" id="ARBA00023002"/>
    </source>
</evidence>
<dbReference type="InterPro" id="IPR016169">
    <property type="entry name" value="FAD-bd_PCMH_sub2"/>
</dbReference>
<keyword evidence="3 7" id="KW-0812">Transmembrane</keyword>
<evidence type="ECO:0000256" key="7">
    <source>
        <dbReference type="SAM" id="Phobius"/>
    </source>
</evidence>
<dbReference type="GO" id="GO:0000246">
    <property type="term" value="F:Delta24(24-1) sterol reductase activity"/>
    <property type="evidence" value="ECO:0007669"/>
    <property type="project" value="TreeGrafter"/>
</dbReference>
<keyword evidence="6 7" id="KW-0472">Membrane</keyword>
<dbReference type="GO" id="GO:0071949">
    <property type="term" value="F:FAD binding"/>
    <property type="evidence" value="ECO:0007669"/>
    <property type="project" value="InterPro"/>
</dbReference>
<dbReference type="VEuPathDB" id="FungiDB:BDBG_02700"/>
<evidence type="ECO:0000313" key="10">
    <source>
        <dbReference type="Proteomes" id="UP000002038"/>
    </source>
</evidence>
<evidence type="ECO:0000256" key="3">
    <source>
        <dbReference type="ARBA" id="ARBA00022692"/>
    </source>
</evidence>
<dbReference type="KEGG" id="bgh:BDBG_02700"/>
<dbReference type="InterPro" id="IPR036318">
    <property type="entry name" value="FAD-bd_PCMH-like_sf"/>
</dbReference>
<protein>
    <recommendedName>
        <fullName evidence="2">Delta(24)-sterol reductase</fullName>
        <ecNumber evidence="2">1.3.1.72</ecNumber>
    </recommendedName>
</protein>
<dbReference type="GO" id="GO:0008202">
    <property type="term" value="P:steroid metabolic process"/>
    <property type="evidence" value="ECO:0007669"/>
    <property type="project" value="TreeGrafter"/>
</dbReference>
<organism evidence="9 10">
    <name type="scientific">Blastomyces gilchristii (strain SLH14081)</name>
    <name type="common">Blastomyces dermatitidis</name>
    <dbReference type="NCBI Taxonomy" id="559298"/>
    <lineage>
        <taxon>Eukaryota</taxon>
        <taxon>Fungi</taxon>
        <taxon>Dikarya</taxon>
        <taxon>Ascomycota</taxon>
        <taxon>Pezizomycotina</taxon>
        <taxon>Eurotiomycetes</taxon>
        <taxon>Eurotiomycetidae</taxon>
        <taxon>Onygenales</taxon>
        <taxon>Ajellomycetaceae</taxon>
        <taxon>Blastomyces</taxon>
    </lineage>
</organism>
<dbReference type="InterPro" id="IPR040165">
    <property type="entry name" value="Diminuto-like"/>
</dbReference>
<evidence type="ECO:0000259" key="8">
    <source>
        <dbReference type="PROSITE" id="PS51387"/>
    </source>
</evidence>
<comment type="subcellular location">
    <subcellularLocation>
        <location evidence="1">Membrane</location>
        <topology evidence="1">Single-pass membrane protein</topology>
    </subcellularLocation>
</comment>
<dbReference type="PANTHER" id="PTHR10801:SF0">
    <property type="entry name" value="DELTA(24)-STEROL REDUCTASE"/>
    <property type="match status" value="1"/>
</dbReference>
<feature type="domain" description="FAD-binding PCMH-type" evidence="8">
    <location>
        <begin position="1"/>
        <end position="195"/>
    </location>
</feature>
<dbReference type="InterPro" id="IPR016166">
    <property type="entry name" value="FAD-bd_PCMH"/>
</dbReference>
<dbReference type="SUPFAM" id="SSF56176">
    <property type="entry name" value="FAD-binding/transporter-associated domain-like"/>
    <property type="match status" value="1"/>
</dbReference>
<gene>
    <name evidence="9" type="ORF">BDBG_02700</name>
</gene>
<evidence type="ECO:0000256" key="4">
    <source>
        <dbReference type="ARBA" id="ARBA00022989"/>
    </source>
</evidence>
<reference evidence="10" key="1">
    <citation type="journal article" date="2015" name="PLoS Genet.">
        <title>The dynamic genome and transcriptome of the human fungal pathogen Blastomyces and close relative Emmonsia.</title>
        <authorList>
            <person name="Munoz J.F."/>
            <person name="Gauthier G.M."/>
            <person name="Desjardins C.A."/>
            <person name="Gallo J.E."/>
            <person name="Holder J."/>
            <person name="Sullivan T.D."/>
            <person name="Marty A.J."/>
            <person name="Carmen J.C."/>
            <person name="Chen Z."/>
            <person name="Ding L."/>
            <person name="Gujja S."/>
            <person name="Magrini V."/>
            <person name="Misas E."/>
            <person name="Mitreva M."/>
            <person name="Priest M."/>
            <person name="Saif S."/>
            <person name="Whiston E.A."/>
            <person name="Young S."/>
            <person name="Zeng Q."/>
            <person name="Goldman W.E."/>
            <person name="Mardis E.R."/>
            <person name="Taylor J.W."/>
            <person name="McEwen J.G."/>
            <person name="Clay O.K."/>
            <person name="Klein B.S."/>
            <person name="Cuomo C.A."/>
        </authorList>
    </citation>
    <scope>NUCLEOTIDE SEQUENCE [LARGE SCALE GENOMIC DNA]</scope>
    <source>
        <strain evidence="10">SLH14081</strain>
    </source>
</reference>
<keyword evidence="4 7" id="KW-1133">Transmembrane helix</keyword>
<dbReference type="GO" id="GO:0050614">
    <property type="term" value="F:Delta24-sterol reductase activity"/>
    <property type="evidence" value="ECO:0007669"/>
    <property type="project" value="UniProtKB-EC"/>
</dbReference>
<dbReference type="OrthoDB" id="415825at2759"/>